<keyword evidence="2" id="KW-1185">Reference proteome</keyword>
<protein>
    <submittedName>
        <fullName evidence="1">Uncharacterized protein</fullName>
    </submittedName>
</protein>
<sequence length="187" mass="21747">MSTYPVIPYLSKYFNLVKRAVFLLFFSAVLTSKIAAQTGKDYQNAQRVVNSVFHNDLPNSYMLFSIENSEYLIVEKKGESFKEHFVEVNEQNIITNVIQKSIDRNTTLNRAFNKELYFKDYVDLESPYFIARNSFSEGKPIYFYYKDKDGNMYGESKLTTIIHPNPIDLSVFGYLLNELTATFNKKA</sequence>
<proteinExistence type="predicted"/>
<name>A0ABM9NV32_9FLAO</name>
<dbReference type="EMBL" id="CAXIXY010000003">
    <property type="protein sequence ID" value="CAL2080092.1"/>
    <property type="molecule type" value="Genomic_DNA"/>
</dbReference>
<gene>
    <name evidence="1" type="ORF">T190607A01A_10971</name>
</gene>
<dbReference type="Proteomes" id="UP001497416">
    <property type="component" value="Unassembled WGS sequence"/>
</dbReference>
<organism evidence="1 2">
    <name type="scientific">Tenacibaculum platacis</name>
    <dbReference type="NCBI Taxonomy" id="3137852"/>
    <lineage>
        <taxon>Bacteria</taxon>
        <taxon>Pseudomonadati</taxon>
        <taxon>Bacteroidota</taxon>
        <taxon>Flavobacteriia</taxon>
        <taxon>Flavobacteriales</taxon>
        <taxon>Flavobacteriaceae</taxon>
        <taxon>Tenacibaculum</taxon>
    </lineage>
</organism>
<dbReference type="RefSeq" id="WP_348710722.1">
    <property type="nucleotide sequence ID" value="NZ_CAXIXY010000003.1"/>
</dbReference>
<evidence type="ECO:0000313" key="1">
    <source>
        <dbReference type="EMBL" id="CAL2080092.1"/>
    </source>
</evidence>
<accession>A0ABM9NV32</accession>
<comment type="caution">
    <text evidence="1">The sequence shown here is derived from an EMBL/GenBank/DDBJ whole genome shotgun (WGS) entry which is preliminary data.</text>
</comment>
<evidence type="ECO:0000313" key="2">
    <source>
        <dbReference type="Proteomes" id="UP001497416"/>
    </source>
</evidence>
<reference evidence="1 2" key="1">
    <citation type="submission" date="2024-05" db="EMBL/GenBank/DDBJ databases">
        <authorList>
            <person name="Duchaud E."/>
        </authorList>
    </citation>
    <scope>NUCLEOTIDE SEQUENCE [LARGE SCALE GENOMIC DNA]</scope>
    <source>
        <strain evidence="1">Ena-SAMPLE-TAB-13-05-2024-13:56:06:370-140302</strain>
    </source>
</reference>